<dbReference type="OrthoDB" id="5238363at2759"/>
<organism evidence="2 3">
    <name type="scientific">Aspergillus clavatus (strain ATCC 1007 / CBS 513.65 / DSM 816 / NCTC 3887 / NRRL 1 / QM 1276 / 107)</name>
    <dbReference type="NCBI Taxonomy" id="344612"/>
    <lineage>
        <taxon>Eukaryota</taxon>
        <taxon>Fungi</taxon>
        <taxon>Dikarya</taxon>
        <taxon>Ascomycota</taxon>
        <taxon>Pezizomycotina</taxon>
        <taxon>Eurotiomycetes</taxon>
        <taxon>Eurotiomycetidae</taxon>
        <taxon>Eurotiales</taxon>
        <taxon>Aspergillaceae</taxon>
        <taxon>Aspergillus</taxon>
        <taxon>Aspergillus subgen. Fumigati</taxon>
    </lineage>
</organism>
<reference evidence="2 3" key="1">
    <citation type="journal article" date="2008" name="PLoS Genet.">
        <title>Genomic islands in the pathogenic filamentous fungus Aspergillus fumigatus.</title>
        <authorList>
            <person name="Fedorova N.D."/>
            <person name="Khaldi N."/>
            <person name="Joardar V.S."/>
            <person name="Maiti R."/>
            <person name="Amedeo P."/>
            <person name="Anderson M.J."/>
            <person name="Crabtree J."/>
            <person name="Silva J.C."/>
            <person name="Badger J.H."/>
            <person name="Albarraq A."/>
            <person name="Angiuoli S."/>
            <person name="Bussey H."/>
            <person name="Bowyer P."/>
            <person name="Cotty P.J."/>
            <person name="Dyer P.S."/>
            <person name="Egan A."/>
            <person name="Galens K."/>
            <person name="Fraser-Liggett C.M."/>
            <person name="Haas B.J."/>
            <person name="Inman J.M."/>
            <person name="Kent R."/>
            <person name="Lemieux S."/>
            <person name="Malavazi I."/>
            <person name="Orvis J."/>
            <person name="Roemer T."/>
            <person name="Ronning C.M."/>
            <person name="Sundaram J.P."/>
            <person name="Sutton G."/>
            <person name="Turner G."/>
            <person name="Venter J.C."/>
            <person name="White O.R."/>
            <person name="Whitty B.R."/>
            <person name="Youngman P."/>
            <person name="Wolfe K.H."/>
            <person name="Goldman G.H."/>
            <person name="Wortman J.R."/>
            <person name="Jiang B."/>
            <person name="Denning D.W."/>
            <person name="Nierman W.C."/>
        </authorList>
    </citation>
    <scope>NUCLEOTIDE SEQUENCE [LARGE SCALE GENOMIC DNA]</scope>
    <source>
        <strain evidence="3">ATCC 1007 / CBS 513.65 / DSM 816 / NCTC 3887 / NRRL 1</strain>
    </source>
</reference>
<dbReference type="OMA" id="IRSWCAR"/>
<dbReference type="KEGG" id="act:ACLA_097960"/>
<dbReference type="AlphaFoldDB" id="A1CMR7"/>
<feature type="compositionally biased region" description="Basic and acidic residues" evidence="1">
    <location>
        <begin position="168"/>
        <end position="184"/>
    </location>
</feature>
<dbReference type="EMBL" id="DS027058">
    <property type="protein sequence ID" value="EAW08854.1"/>
    <property type="molecule type" value="Genomic_DNA"/>
</dbReference>
<dbReference type="VEuPathDB" id="FungiDB:ACLA_097960"/>
<feature type="region of interest" description="Disordered" evidence="1">
    <location>
        <begin position="168"/>
        <end position="193"/>
    </location>
</feature>
<name>A1CMR7_ASPCL</name>
<protein>
    <submittedName>
        <fullName evidence="2">Uncharacterized protein</fullName>
    </submittedName>
</protein>
<dbReference type="Proteomes" id="UP000006701">
    <property type="component" value="Unassembled WGS sequence"/>
</dbReference>
<dbReference type="HOGENOM" id="CLU_121501_0_0_1"/>
<evidence type="ECO:0000256" key="1">
    <source>
        <dbReference type="SAM" id="MobiDB-lite"/>
    </source>
</evidence>
<evidence type="ECO:0000313" key="2">
    <source>
        <dbReference type="EMBL" id="EAW08854.1"/>
    </source>
</evidence>
<sequence length="193" mass="22432">MTGQWELEYLHRLSPFANMKLLKTTNYFVMRYVPQTKIPPVAARYLGSNTNPIRVKVQDMYTHRNPETLWWRVSLQPLQSFKRVVRSWGARRARLAFRQALAARGFDPEGRRLVSQAQGSETEQQSLQGLKGSLEFIVRPQSVKDEYAAVRKEMDYLLHTLLTHLRAGERQAKSRTRKEGKDATTKIPMNTRT</sequence>
<gene>
    <name evidence="2" type="ORF">ACLA_097960</name>
</gene>
<dbReference type="GeneID" id="4702355"/>
<dbReference type="RefSeq" id="XP_001270280.1">
    <property type="nucleotide sequence ID" value="XM_001270279.1"/>
</dbReference>
<dbReference type="eggNOG" id="ENOG502T1M6">
    <property type="taxonomic scope" value="Eukaryota"/>
</dbReference>
<accession>A1CMR7</accession>
<proteinExistence type="predicted"/>
<evidence type="ECO:0000313" key="3">
    <source>
        <dbReference type="Proteomes" id="UP000006701"/>
    </source>
</evidence>
<keyword evidence="3" id="KW-1185">Reference proteome</keyword>